<sequence length="108" mass="11866">MNIPPNHIMPSSNRSPSALAEIATRPPIKQTIEWPKLRPEDAFVPAISYRVDGSIDTTHASRPKPALNTPSGSQLTFPSQEEAAPKWQWPLGSVLLSQIMARRQGAND</sequence>
<feature type="region of interest" description="Disordered" evidence="1">
    <location>
        <begin position="55"/>
        <end position="84"/>
    </location>
</feature>
<evidence type="ECO:0000313" key="3">
    <source>
        <dbReference type="Proteomes" id="UP000249725"/>
    </source>
</evidence>
<evidence type="ECO:0000313" key="2">
    <source>
        <dbReference type="EMBL" id="RAK51554.1"/>
    </source>
</evidence>
<dbReference type="EMBL" id="QFYR01000004">
    <property type="protein sequence ID" value="RAK51554.1"/>
    <property type="molecule type" value="Genomic_DNA"/>
</dbReference>
<proteinExistence type="predicted"/>
<keyword evidence="3" id="KW-1185">Reference proteome</keyword>
<gene>
    <name evidence="2" type="ORF">DJ018_16635</name>
</gene>
<accession>A0A328ADR7</accession>
<feature type="region of interest" description="Disordered" evidence="1">
    <location>
        <begin position="1"/>
        <end position="21"/>
    </location>
</feature>
<organism evidence="2 3">
    <name type="scientific">Phenylobacterium deserti</name>
    <dbReference type="NCBI Taxonomy" id="1914756"/>
    <lineage>
        <taxon>Bacteria</taxon>
        <taxon>Pseudomonadati</taxon>
        <taxon>Pseudomonadota</taxon>
        <taxon>Alphaproteobacteria</taxon>
        <taxon>Caulobacterales</taxon>
        <taxon>Caulobacteraceae</taxon>
        <taxon>Phenylobacterium</taxon>
    </lineage>
</organism>
<evidence type="ECO:0000256" key="1">
    <source>
        <dbReference type="SAM" id="MobiDB-lite"/>
    </source>
</evidence>
<dbReference type="AlphaFoldDB" id="A0A328ADR7"/>
<comment type="caution">
    <text evidence="2">The sequence shown here is derived from an EMBL/GenBank/DDBJ whole genome shotgun (WGS) entry which is preliminary data.</text>
</comment>
<name>A0A328ADR7_9CAUL</name>
<protein>
    <submittedName>
        <fullName evidence="2">Uncharacterized protein</fullName>
    </submittedName>
</protein>
<dbReference type="Proteomes" id="UP000249725">
    <property type="component" value="Unassembled WGS sequence"/>
</dbReference>
<feature type="compositionally biased region" description="Polar residues" evidence="1">
    <location>
        <begin position="68"/>
        <end position="79"/>
    </location>
</feature>
<reference evidence="3" key="1">
    <citation type="submission" date="2018-05" db="EMBL/GenBank/DDBJ databases">
        <authorList>
            <person name="Li X."/>
        </authorList>
    </citation>
    <scope>NUCLEOTIDE SEQUENCE [LARGE SCALE GENOMIC DNA]</scope>
    <source>
        <strain evidence="3">YIM 73061</strain>
    </source>
</reference>